<comment type="caution">
    <text evidence="2">The sequence shown here is derived from an EMBL/GenBank/DDBJ whole genome shotgun (WGS) entry which is preliminary data.</text>
</comment>
<accession>A0A133V623</accession>
<proteinExistence type="predicted"/>
<dbReference type="Proteomes" id="UP000070400">
    <property type="component" value="Unassembled WGS sequence"/>
</dbReference>
<sequence length="142" mass="16895">MNRIVTQAKRSGGRLDGNTLISLLDRLPSRINNEAEMNMIADDYEEELALIDYDMRESRRSYPDYRRSCYPRWRDDDLQTVLVKALLEKQDNSENLELRDKIHELETELVKERSDNELALLRQRMESMEEKIDRGRSKEDCL</sequence>
<organism evidence="2 3">
    <name type="scientific">candidate division MSBL1 archaeon SCGC-AAA261D19</name>
    <dbReference type="NCBI Taxonomy" id="1698273"/>
    <lineage>
        <taxon>Archaea</taxon>
        <taxon>Methanobacteriati</taxon>
        <taxon>Methanobacteriota</taxon>
        <taxon>candidate division MSBL1</taxon>
    </lineage>
</organism>
<dbReference type="AlphaFoldDB" id="A0A133V623"/>
<keyword evidence="3" id="KW-1185">Reference proteome</keyword>
<evidence type="ECO:0000256" key="1">
    <source>
        <dbReference type="SAM" id="Coils"/>
    </source>
</evidence>
<evidence type="ECO:0000313" key="2">
    <source>
        <dbReference type="EMBL" id="KXB01880.1"/>
    </source>
</evidence>
<reference evidence="2 3" key="1">
    <citation type="journal article" date="2016" name="Sci. Rep.">
        <title>Metabolic traits of an uncultured archaeal lineage -MSBL1- from brine pools of the Red Sea.</title>
        <authorList>
            <person name="Mwirichia R."/>
            <person name="Alam I."/>
            <person name="Rashid M."/>
            <person name="Vinu M."/>
            <person name="Ba-Alawi W."/>
            <person name="Anthony Kamau A."/>
            <person name="Kamanda Ngugi D."/>
            <person name="Goker M."/>
            <person name="Klenk H.P."/>
            <person name="Bajic V."/>
            <person name="Stingl U."/>
        </authorList>
    </citation>
    <scope>NUCLEOTIDE SEQUENCE [LARGE SCALE GENOMIC DNA]</scope>
    <source>
        <strain evidence="2">SCGC-AAA261D19</strain>
    </source>
</reference>
<keyword evidence="1" id="KW-0175">Coiled coil</keyword>
<gene>
    <name evidence="2" type="ORF">AKJ43_02965</name>
</gene>
<feature type="coiled-coil region" evidence="1">
    <location>
        <begin position="88"/>
        <end position="138"/>
    </location>
</feature>
<name>A0A133V623_9EURY</name>
<dbReference type="EMBL" id="LHXX01000036">
    <property type="protein sequence ID" value="KXB01880.1"/>
    <property type="molecule type" value="Genomic_DNA"/>
</dbReference>
<evidence type="ECO:0000313" key="3">
    <source>
        <dbReference type="Proteomes" id="UP000070400"/>
    </source>
</evidence>
<protein>
    <submittedName>
        <fullName evidence="2">Uncharacterized protein</fullName>
    </submittedName>
</protein>